<accession>A0A5B7ILH8</accession>
<dbReference type="AlphaFoldDB" id="A0A5B7ILH8"/>
<feature type="region of interest" description="Disordered" evidence="1">
    <location>
        <begin position="1"/>
        <end position="21"/>
    </location>
</feature>
<dbReference type="EMBL" id="VSRR010060136">
    <property type="protein sequence ID" value="MPC82566.1"/>
    <property type="molecule type" value="Genomic_DNA"/>
</dbReference>
<evidence type="ECO:0000313" key="2">
    <source>
        <dbReference type="EMBL" id="MPC82566.1"/>
    </source>
</evidence>
<organism evidence="2 3">
    <name type="scientific">Portunus trituberculatus</name>
    <name type="common">Swimming crab</name>
    <name type="synonym">Neptunus trituberculatus</name>
    <dbReference type="NCBI Taxonomy" id="210409"/>
    <lineage>
        <taxon>Eukaryota</taxon>
        <taxon>Metazoa</taxon>
        <taxon>Ecdysozoa</taxon>
        <taxon>Arthropoda</taxon>
        <taxon>Crustacea</taxon>
        <taxon>Multicrustacea</taxon>
        <taxon>Malacostraca</taxon>
        <taxon>Eumalacostraca</taxon>
        <taxon>Eucarida</taxon>
        <taxon>Decapoda</taxon>
        <taxon>Pleocyemata</taxon>
        <taxon>Brachyura</taxon>
        <taxon>Eubrachyura</taxon>
        <taxon>Portunoidea</taxon>
        <taxon>Portunidae</taxon>
        <taxon>Portuninae</taxon>
        <taxon>Portunus</taxon>
    </lineage>
</organism>
<reference evidence="2 3" key="1">
    <citation type="submission" date="2019-05" db="EMBL/GenBank/DDBJ databases">
        <title>Another draft genome of Portunus trituberculatus and its Hox gene families provides insights of decapod evolution.</title>
        <authorList>
            <person name="Jeong J.-H."/>
            <person name="Song I."/>
            <person name="Kim S."/>
            <person name="Choi T."/>
            <person name="Kim D."/>
            <person name="Ryu S."/>
            <person name="Kim W."/>
        </authorList>
    </citation>
    <scope>NUCLEOTIDE SEQUENCE [LARGE SCALE GENOMIC DNA]</scope>
    <source>
        <tissue evidence="2">Muscle</tissue>
    </source>
</reference>
<protein>
    <submittedName>
        <fullName evidence="2">Uncharacterized protein</fullName>
    </submittedName>
</protein>
<keyword evidence="3" id="KW-1185">Reference proteome</keyword>
<comment type="caution">
    <text evidence="2">The sequence shown here is derived from an EMBL/GenBank/DDBJ whole genome shotgun (WGS) entry which is preliminary data.</text>
</comment>
<name>A0A5B7ILH8_PORTR</name>
<proteinExistence type="predicted"/>
<sequence>MALAEDRGGVRKGRVSGHFGEREYDTTESDAIYSIDPDRSRPFEQKLYDRFHPTENTLAVTTGSVFAAYSRELSIPGAAVPQTPELPWHSAGAPAIRLPCTVIRSSYTSGVSFCVSQSVLRPATVAASRVMIFWNCL</sequence>
<gene>
    <name evidence="2" type="ORF">E2C01_077239</name>
</gene>
<evidence type="ECO:0000313" key="3">
    <source>
        <dbReference type="Proteomes" id="UP000324222"/>
    </source>
</evidence>
<evidence type="ECO:0000256" key="1">
    <source>
        <dbReference type="SAM" id="MobiDB-lite"/>
    </source>
</evidence>
<dbReference type="Proteomes" id="UP000324222">
    <property type="component" value="Unassembled WGS sequence"/>
</dbReference>